<evidence type="ECO:0000313" key="2">
    <source>
        <dbReference type="EMBL" id="KRL98801.1"/>
    </source>
</evidence>
<sequence length="306" mass="34427">MTPLEQLRQSWAQTAQKDQERIFEQEKPKGAFAETGYSYIAHGSTLQTLNLYFPQKSESLKPLPTIIDIHGGGWMYGNRRLNENYCRFLAAQGYAVMAMSYRLFPEVGLKQMMADIFASLHWLEHFGPQKDCNLNKVYLVGDSAGAHLAGLAACLQASTKLQRIFALTPVNFEFTKIALINGVMEPTRLAEGKGLMSKTADLQLELFEKQAPEIAPFIDFSKACSGLKLPPILVIGGENDSFWWQTELLIATLNETGAPYQTKLWTQEDGPHLGHVFNVAHWEWSESRTTNLAMLRFFATEEANQT</sequence>
<organism evidence="2 3">
    <name type="scientific">Liquorilactobacillus satsumensis DSM 16230 = JCM 12392</name>
    <dbReference type="NCBI Taxonomy" id="1423801"/>
    <lineage>
        <taxon>Bacteria</taxon>
        <taxon>Bacillati</taxon>
        <taxon>Bacillota</taxon>
        <taxon>Bacilli</taxon>
        <taxon>Lactobacillales</taxon>
        <taxon>Lactobacillaceae</taxon>
        <taxon>Liquorilactobacillus</taxon>
    </lineage>
</organism>
<proteinExistence type="predicted"/>
<evidence type="ECO:0000259" key="1">
    <source>
        <dbReference type="Pfam" id="PF07859"/>
    </source>
</evidence>
<protein>
    <submittedName>
        <fullName evidence="2">Esterase lipase</fullName>
    </submittedName>
</protein>
<dbReference type="SUPFAM" id="SSF53474">
    <property type="entry name" value="alpha/beta-Hydrolases"/>
    <property type="match status" value="1"/>
</dbReference>
<accession>A0A0R1UZM6</accession>
<dbReference type="InterPro" id="IPR013094">
    <property type="entry name" value="AB_hydrolase_3"/>
</dbReference>
<dbReference type="InterPro" id="IPR050466">
    <property type="entry name" value="Carboxylest/Gibb_receptor"/>
</dbReference>
<dbReference type="PANTHER" id="PTHR23024:SF24">
    <property type="entry name" value="ALPHA_BETA HYDROLASE FOLD-3 DOMAIN-CONTAINING PROTEIN"/>
    <property type="match status" value="1"/>
</dbReference>
<dbReference type="EMBL" id="AZFQ01000036">
    <property type="protein sequence ID" value="KRL98801.1"/>
    <property type="molecule type" value="Genomic_DNA"/>
</dbReference>
<dbReference type="STRING" id="1423801.FD50_GL000614"/>
<dbReference type="AlphaFoldDB" id="A0A0R1UZM6"/>
<comment type="caution">
    <text evidence="2">The sequence shown here is derived from an EMBL/GenBank/DDBJ whole genome shotgun (WGS) entry which is preliminary data.</text>
</comment>
<keyword evidence="3" id="KW-1185">Reference proteome</keyword>
<dbReference type="Proteomes" id="UP000051166">
    <property type="component" value="Unassembled WGS sequence"/>
</dbReference>
<dbReference type="PANTHER" id="PTHR23024">
    <property type="entry name" value="ARYLACETAMIDE DEACETYLASE"/>
    <property type="match status" value="1"/>
</dbReference>
<dbReference type="GeneID" id="98308039"/>
<dbReference type="PATRIC" id="fig|1423801.4.peg.623"/>
<dbReference type="Gene3D" id="3.40.50.1820">
    <property type="entry name" value="alpha/beta hydrolase"/>
    <property type="match status" value="1"/>
</dbReference>
<feature type="domain" description="Alpha/beta hydrolase fold-3" evidence="1">
    <location>
        <begin position="67"/>
        <end position="267"/>
    </location>
</feature>
<reference evidence="2 3" key="1">
    <citation type="journal article" date="2015" name="Genome Announc.">
        <title>Expanding the biotechnology potential of lactobacilli through comparative genomics of 213 strains and associated genera.</title>
        <authorList>
            <person name="Sun Z."/>
            <person name="Harris H.M."/>
            <person name="McCann A."/>
            <person name="Guo C."/>
            <person name="Argimon S."/>
            <person name="Zhang W."/>
            <person name="Yang X."/>
            <person name="Jeffery I.B."/>
            <person name="Cooney J.C."/>
            <person name="Kagawa T.F."/>
            <person name="Liu W."/>
            <person name="Song Y."/>
            <person name="Salvetti E."/>
            <person name="Wrobel A."/>
            <person name="Rasinkangas P."/>
            <person name="Parkhill J."/>
            <person name="Rea M.C."/>
            <person name="O'Sullivan O."/>
            <person name="Ritari J."/>
            <person name="Douillard F.P."/>
            <person name="Paul Ross R."/>
            <person name="Yang R."/>
            <person name="Briner A.E."/>
            <person name="Felis G.E."/>
            <person name="de Vos W.M."/>
            <person name="Barrangou R."/>
            <person name="Klaenhammer T.R."/>
            <person name="Caufield P.W."/>
            <person name="Cui Y."/>
            <person name="Zhang H."/>
            <person name="O'Toole P.W."/>
        </authorList>
    </citation>
    <scope>NUCLEOTIDE SEQUENCE [LARGE SCALE GENOMIC DNA]</scope>
    <source>
        <strain evidence="2 3">DSM 16230</strain>
    </source>
</reference>
<dbReference type="Pfam" id="PF07859">
    <property type="entry name" value="Abhydrolase_3"/>
    <property type="match status" value="1"/>
</dbReference>
<name>A0A0R1UZM6_9LACO</name>
<gene>
    <name evidence="2" type="ORF">FD50_GL000614</name>
</gene>
<evidence type="ECO:0000313" key="3">
    <source>
        <dbReference type="Proteomes" id="UP000051166"/>
    </source>
</evidence>
<dbReference type="OrthoDB" id="9815425at2"/>
<dbReference type="GO" id="GO:0016787">
    <property type="term" value="F:hydrolase activity"/>
    <property type="evidence" value="ECO:0007669"/>
    <property type="project" value="InterPro"/>
</dbReference>
<dbReference type="RefSeq" id="WP_056960741.1">
    <property type="nucleotide sequence ID" value="NZ_AZFQ01000036.1"/>
</dbReference>
<dbReference type="InterPro" id="IPR029058">
    <property type="entry name" value="AB_hydrolase_fold"/>
</dbReference>